<feature type="region of interest" description="Disordered" evidence="1">
    <location>
        <begin position="201"/>
        <end position="226"/>
    </location>
</feature>
<dbReference type="AlphaFoldDB" id="A0A9Q0AJ99"/>
<comment type="caution">
    <text evidence="2">The sequence shown here is derived from an EMBL/GenBank/DDBJ whole genome shotgun (WGS) entry which is preliminary data.</text>
</comment>
<sequence length="226" mass="25059">MKRIEDSRIAHGSLSDALAASVTSPGHPRTSRQAAASYVRLNPHGVLPIHDGNGPLEIMVYICRPRDQYHLHTTNLSEPTQVLQLQPPLPLVSNASSGRRSQPVFPCAETVDTFLLVTSPSFQTPLATLLRSVVRTVFRRYCLSVEPNEVQMSLCPVDGSGLAGTAVELSSMNEIQFRDLLRSMNNRQQGGKVFVLIPEREEEEVSGRRELDPDAEHEIPDVEQNR</sequence>
<keyword evidence="3" id="KW-1185">Reference proteome</keyword>
<evidence type="ECO:0000313" key="2">
    <source>
        <dbReference type="EMBL" id="KAI1861785.1"/>
    </source>
</evidence>
<protein>
    <submittedName>
        <fullName evidence="2">Uncharacterized protein</fullName>
    </submittedName>
</protein>
<evidence type="ECO:0000256" key="1">
    <source>
        <dbReference type="SAM" id="MobiDB-lite"/>
    </source>
</evidence>
<evidence type="ECO:0000313" key="3">
    <source>
        <dbReference type="Proteomes" id="UP000829685"/>
    </source>
</evidence>
<reference evidence="2" key="1">
    <citation type="submission" date="2021-03" db="EMBL/GenBank/DDBJ databases">
        <title>Revisited historic fungal species revealed as producer of novel bioactive compounds through whole genome sequencing and comparative genomics.</title>
        <authorList>
            <person name="Vignolle G.A."/>
            <person name="Hochenegger N."/>
            <person name="Mach R.L."/>
            <person name="Mach-Aigner A.R."/>
            <person name="Javad Rahimi M."/>
            <person name="Salim K.A."/>
            <person name="Chan C.M."/>
            <person name="Lim L.B.L."/>
            <person name="Cai F."/>
            <person name="Druzhinina I.S."/>
            <person name="U'Ren J.M."/>
            <person name="Derntl C."/>
        </authorList>
    </citation>
    <scope>NUCLEOTIDE SEQUENCE</scope>
    <source>
        <strain evidence="2">TUCIM 5799</strain>
    </source>
</reference>
<name>A0A9Q0AJ99_9PEZI</name>
<proteinExistence type="predicted"/>
<gene>
    <name evidence="2" type="ORF">JX265_009288</name>
</gene>
<organism evidence="2 3">
    <name type="scientific">Neoarthrinium moseri</name>
    <dbReference type="NCBI Taxonomy" id="1658444"/>
    <lineage>
        <taxon>Eukaryota</taxon>
        <taxon>Fungi</taxon>
        <taxon>Dikarya</taxon>
        <taxon>Ascomycota</taxon>
        <taxon>Pezizomycotina</taxon>
        <taxon>Sordariomycetes</taxon>
        <taxon>Xylariomycetidae</taxon>
        <taxon>Amphisphaeriales</taxon>
        <taxon>Apiosporaceae</taxon>
        <taxon>Neoarthrinium</taxon>
    </lineage>
</organism>
<accession>A0A9Q0AJ99</accession>
<dbReference type="Proteomes" id="UP000829685">
    <property type="component" value="Unassembled WGS sequence"/>
</dbReference>
<dbReference type="EMBL" id="JAFIMR010000028">
    <property type="protein sequence ID" value="KAI1861785.1"/>
    <property type="molecule type" value="Genomic_DNA"/>
</dbReference>
<feature type="compositionally biased region" description="Basic and acidic residues" evidence="1">
    <location>
        <begin position="205"/>
        <end position="226"/>
    </location>
</feature>